<dbReference type="EMBL" id="CP020715">
    <property type="protein sequence ID" value="ARJ06389.1"/>
    <property type="molecule type" value="Genomic_DNA"/>
</dbReference>
<dbReference type="InterPro" id="IPR036388">
    <property type="entry name" value="WH-like_DNA-bd_sf"/>
</dbReference>
<dbReference type="PANTHER" id="PTHR34293">
    <property type="entry name" value="HTH-TYPE TRANSCRIPTIONAL REGULATOR TRMBL2"/>
    <property type="match status" value="1"/>
</dbReference>
<reference evidence="3 4" key="1">
    <citation type="submission" date="2017-04" db="EMBL/GenBank/DDBJ databases">
        <authorList>
            <person name="Afonso C.L."/>
            <person name="Miller P.J."/>
            <person name="Scott M.A."/>
            <person name="Spackman E."/>
            <person name="Goraichik I."/>
            <person name="Dimitrov K.M."/>
            <person name="Suarez D.L."/>
            <person name="Swayne D.E."/>
        </authorList>
    </citation>
    <scope>NUCLEOTIDE SEQUENCE [LARGE SCALE GENOMIC DNA]</scope>
    <source>
        <strain evidence="4">XA(T)</strain>
    </source>
</reference>
<dbReference type="SMART" id="SM00421">
    <property type="entry name" value="HTH_LUXR"/>
    <property type="match status" value="1"/>
</dbReference>
<dbReference type="KEGG" id="cphy:B5808_15080"/>
<dbReference type="InterPro" id="IPR000792">
    <property type="entry name" value="Tscrpt_reg_LuxR_C"/>
</dbReference>
<dbReference type="Gene3D" id="1.10.10.10">
    <property type="entry name" value="Winged helix-like DNA-binding domain superfamily/Winged helix DNA-binding domain"/>
    <property type="match status" value="2"/>
</dbReference>
<dbReference type="Pfam" id="PF01978">
    <property type="entry name" value="TrmB"/>
    <property type="match status" value="1"/>
</dbReference>
<protein>
    <recommendedName>
        <fullName evidence="2">HTH luxR-type domain-containing protein</fullName>
    </recommendedName>
</protein>
<sequence length="390" mass="42559">MTADSTPPTSVGNPAMPPTTSARWASEDPSGVFPTEHGTIGPGRYHPTCRHAGSTRRGEEPMEDQGRLVVLDGLTESNEAVYLFVVSRGKTLVDDVASRFDLPVESAAAELESLRALGLVSREISESGYYSPVDPRFAVTSLLDRLNSELGRVRELIPVLGERFDRTLTATASTDETLVLSDRDTVAAWYVRLQHQALRDFMVFDRPPYVSSPLEPRETTVIGRGVLWRAVYAAQSFERDGAWDEAIRLTERGEQARIVPELPVKLAIADRTTALVSLSVEPGRSDAIVTSSAPLVAALCELFEATWSRAVPVQQARDSVADLESAQRGPTSEEQSLLALMSAGVKDEAAARHLGISVRSLRRRSHDLLVELGADNRFQAGVEAARRGWV</sequence>
<proteinExistence type="predicted"/>
<dbReference type="GO" id="GO:0003677">
    <property type="term" value="F:DNA binding"/>
    <property type="evidence" value="ECO:0007669"/>
    <property type="project" value="InterPro"/>
</dbReference>
<dbReference type="AlphaFoldDB" id="A0A1X9LTA0"/>
<dbReference type="InterPro" id="IPR051797">
    <property type="entry name" value="TrmB-like"/>
</dbReference>
<dbReference type="PANTHER" id="PTHR34293:SF1">
    <property type="entry name" value="HTH-TYPE TRANSCRIPTIONAL REGULATOR TRMBL2"/>
    <property type="match status" value="1"/>
</dbReference>
<feature type="domain" description="HTH luxR-type" evidence="2">
    <location>
        <begin position="327"/>
        <end position="384"/>
    </location>
</feature>
<evidence type="ECO:0000259" key="2">
    <source>
        <dbReference type="SMART" id="SM00421"/>
    </source>
</evidence>
<organism evidence="3 4">
    <name type="scientific">Cnuibacter physcomitrellae</name>
    <dbReference type="NCBI Taxonomy" id="1619308"/>
    <lineage>
        <taxon>Bacteria</taxon>
        <taxon>Bacillati</taxon>
        <taxon>Actinomycetota</taxon>
        <taxon>Actinomycetes</taxon>
        <taxon>Micrococcales</taxon>
        <taxon>Microbacteriaceae</taxon>
        <taxon>Cnuibacter</taxon>
    </lineage>
</organism>
<accession>A0A1X9LTA0</accession>
<feature type="compositionally biased region" description="Polar residues" evidence="1">
    <location>
        <begin position="1"/>
        <end position="23"/>
    </location>
</feature>
<evidence type="ECO:0000313" key="4">
    <source>
        <dbReference type="Proteomes" id="UP000192775"/>
    </source>
</evidence>
<dbReference type="InterPro" id="IPR016032">
    <property type="entry name" value="Sig_transdc_resp-reg_C-effctor"/>
</dbReference>
<dbReference type="SUPFAM" id="SSF46894">
    <property type="entry name" value="C-terminal effector domain of the bipartite response regulators"/>
    <property type="match status" value="1"/>
</dbReference>
<dbReference type="STRING" id="1619308.B5808_15080"/>
<dbReference type="InterPro" id="IPR002831">
    <property type="entry name" value="Tscrpt_reg_TrmB_N"/>
</dbReference>
<name>A0A1X9LTA0_9MICO</name>
<evidence type="ECO:0000313" key="3">
    <source>
        <dbReference type="EMBL" id="ARJ06389.1"/>
    </source>
</evidence>
<gene>
    <name evidence="3" type="ORF">B5808_15080</name>
</gene>
<keyword evidence="4" id="KW-1185">Reference proteome</keyword>
<feature type="region of interest" description="Disordered" evidence="1">
    <location>
        <begin position="1"/>
        <end position="63"/>
    </location>
</feature>
<dbReference type="GO" id="GO:0006355">
    <property type="term" value="P:regulation of DNA-templated transcription"/>
    <property type="evidence" value="ECO:0007669"/>
    <property type="project" value="InterPro"/>
</dbReference>
<dbReference type="Proteomes" id="UP000192775">
    <property type="component" value="Chromosome"/>
</dbReference>
<evidence type="ECO:0000256" key="1">
    <source>
        <dbReference type="SAM" id="MobiDB-lite"/>
    </source>
</evidence>